<dbReference type="PROSITE" id="PS50850">
    <property type="entry name" value="MFS"/>
    <property type="match status" value="1"/>
</dbReference>
<dbReference type="AlphaFoldDB" id="A0A2U1UDL1"/>
<dbReference type="PIRSF" id="PIRSF002808">
    <property type="entry name" value="Hexose_phosphate_transp"/>
    <property type="match status" value="1"/>
</dbReference>
<reference evidence="7 8" key="1">
    <citation type="submission" date="2018-04" db="EMBL/GenBank/DDBJ databases">
        <title>Brenneria corticis sp.nov.</title>
        <authorList>
            <person name="Li Y."/>
        </authorList>
    </citation>
    <scope>NUCLEOTIDE SEQUENCE [LARGE SCALE GENOMIC DNA]</scope>
    <source>
        <strain evidence="7 8">CFCC 11842</strain>
    </source>
</reference>
<proteinExistence type="predicted"/>
<evidence type="ECO:0000256" key="2">
    <source>
        <dbReference type="ARBA" id="ARBA00022692"/>
    </source>
</evidence>
<feature type="transmembrane region" description="Helical" evidence="5">
    <location>
        <begin position="185"/>
        <end position="205"/>
    </location>
</feature>
<dbReference type="GO" id="GO:0061513">
    <property type="term" value="F:glucose 6-phosphate:phosphate antiporter activity"/>
    <property type="evidence" value="ECO:0007669"/>
    <property type="project" value="TreeGrafter"/>
</dbReference>
<dbReference type="InterPro" id="IPR020846">
    <property type="entry name" value="MFS_dom"/>
</dbReference>
<dbReference type="InterPro" id="IPR000849">
    <property type="entry name" value="Sugar_P_transporter"/>
</dbReference>
<evidence type="ECO:0000256" key="1">
    <source>
        <dbReference type="ARBA" id="ARBA00004127"/>
    </source>
</evidence>
<comment type="caution">
    <text evidence="7">The sequence shown here is derived from an EMBL/GenBank/DDBJ whole genome shotgun (WGS) entry which is preliminary data.</text>
</comment>
<evidence type="ECO:0000313" key="8">
    <source>
        <dbReference type="Proteomes" id="UP000296159"/>
    </source>
</evidence>
<feature type="transmembrane region" description="Helical" evidence="5">
    <location>
        <begin position="315"/>
        <end position="336"/>
    </location>
</feature>
<dbReference type="RefSeq" id="WP_136164725.1">
    <property type="nucleotide sequence ID" value="NZ_KZ819071.1"/>
</dbReference>
<comment type="subcellular location">
    <subcellularLocation>
        <location evidence="1">Endomembrane system</location>
        <topology evidence="1">Multi-pass membrane protein</topology>
    </subcellularLocation>
</comment>
<keyword evidence="2 5" id="KW-0812">Transmembrane</keyword>
<dbReference type="PANTHER" id="PTHR43826:SF7">
    <property type="entry name" value="PROTEIN UHPC, PUTATIVE-RELATED"/>
    <property type="match status" value="1"/>
</dbReference>
<feature type="domain" description="Major facilitator superfamily (MFS) profile" evidence="6">
    <location>
        <begin position="31"/>
        <end position="443"/>
    </location>
</feature>
<dbReference type="InterPro" id="IPR036259">
    <property type="entry name" value="MFS_trans_sf"/>
</dbReference>
<keyword evidence="8" id="KW-1185">Reference proteome</keyword>
<evidence type="ECO:0000256" key="3">
    <source>
        <dbReference type="ARBA" id="ARBA00022989"/>
    </source>
</evidence>
<feature type="transmembrane region" description="Helical" evidence="5">
    <location>
        <begin position="342"/>
        <end position="365"/>
    </location>
</feature>
<feature type="transmembrane region" description="Helical" evidence="5">
    <location>
        <begin position="32"/>
        <end position="50"/>
    </location>
</feature>
<gene>
    <name evidence="7" type="ORF">DDT56_01435</name>
</gene>
<evidence type="ECO:0000256" key="5">
    <source>
        <dbReference type="SAM" id="Phobius"/>
    </source>
</evidence>
<evidence type="ECO:0000313" key="7">
    <source>
        <dbReference type="EMBL" id="PWC19664.1"/>
    </source>
</evidence>
<sequence length="452" mass="48838">MSGLINFFKAAPAIETDGTFDEKKFTFTRWRLFIAMSAAYVMFYVCRLSFSVAKSAMVELGITPTELGMIGSALFFAYAVGKLVNGFLADHANVVRFMSLGLLLSAAMNFMMGMTTNAILLTIFWGINGWAQSMGVGPCVVSLARWYGNKERGTFYSIWSTAHNIGEAVTYIVIAAVIVGFGWRFGYFTTAALGGVGILFILLFMSDSPQSSGYPPISTIRNEPITVLEKEKSVLRNQLTSLHNPALWTLALASAFMYMDRYAVNSWGIFYLEHAKEYTTLQASGIVGVNAIAGIVGTILAGMISDRFFANNRSILACFIGLLNTAGFAMLLYLPQNYYTDILSMILFGATIGALTCFLGGLIAVDISSKKAAGAALGTIGIASYAGAGLGEFLTGVIIDKTSIIEQGETIYNFAALSTFWISMGILSATLSLITGAIVARKRHLIQREKHG</sequence>
<feature type="transmembrane region" description="Helical" evidence="5">
    <location>
        <begin position="411"/>
        <end position="440"/>
    </location>
</feature>
<feature type="transmembrane region" description="Helical" evidence="5">
    <location>
        <begin position="100"/>
        <end position="124"/>
    </location>
</feature>
<dbReference type="PANTHER" id="PTHR43826">
    <property type="entry name" value="GLUCOSE-6-PHOSPHATE EXCHANGER SLC37A4"/>
    <property type="match status" value="1"/>
</dbReference>
<protein>
    <submittedName>
        <fullName evidence="7">MFS transporter</fullName>
    </submittedName>
</protein>
<keyword evidence="4 5" id="KW-0472">Membrane</keyword>
<feature type="transmembrane region" description="Helical" evidence="5">
    <location>
        <begin position="70"/>
        <end position="88"/>
    </location>
</feature>
<dbReference type="Pfam" id="PF07690">
    <property type="entry name" value="MFS_1"/>
    <property type="match status" value="1"/>
</dbReference>
<name>A0A2U1UDL1_9GAMM</name>
<dbReference type="Gene3D" id="1.20.1250.20">
    <property type="entry name" value="MFS general substrate transporter like domains"/>
    <property type="match status" value="2"/>
</dbReference>
<dbReference type="GO" id="GO:0005886">
    <property type="term" value="C:plasma membrane"/>
    <property type="evidence" value="ECO:0007669"/>
    <property type="project" value="TreeGrafter"/>
</dbReference>
<organism evidence="7 8">
    <name type="scientific">Brenneria corticis</name>
    <dbReference type="NCBI Taxonomy" id="2173106"/>
    <lineage>
        <taxon>Bacteria</taxon>
        <taxon>Pseudomonadati</taxon>
        <taxon>Pseudomonadota</taxon>
        <taxon>Gammaproteobacteria</taxon>
        <taxon>Enterobacterales</taxon>
        <taxon>Pectobacteriaceae</taxon>
        <taxon>Brenneria</taxon>
    </lineage>
</organism>
<keyword evidence="3 5" id="KW-1133">Transmembrane helix</keyword>
<feature type="transmembrane region" description="Helical" evidence="5">
    <location>
        <begin position="279"/>
        <end position="303"/>
    </location>
</feature>
<evidence type="ECO:0000256" key="4">
    <source>
        <dbReference type="ARBA" id="ARBA00023136"/>
    </source>
</evidence>
<dbReference type="Proteomes" id="UP000296159">
    <property type="component" value="Unassembled WGS sequence"/>
</dbReference>
<dbReference type="InterPro" id="IPR011701">
    <property type="entry name" value="MFS"/>
</dbReference>
<dbReference type="GO" id="GO:0035435">
    <property type="term" value="P:phosphate ion transmembrane transport"/>
    <property type="evidence" value="ECO:0007669"/>
    <property type="project" value="TreeGrafter"/>
</dbReference>
<dbReference type="GO" id="GO:0012505">
    <property type="term" value="C:endomembrane system"/>
    <property type="evidence" value="ECO:0007669"/>
    <property type="project" value="UniProtKB-SubCell"/>
</dbReference>
<dbReference type="EMBL" id="QDKH01000001">
    <property type="protein sequence ID" value="PWC19664.1"/>
    <property type="molecule type" value="Genomic_DNA"/>
</dbReference>
<dbReference type="CDD" id="cd17312">
    <property type="entry name" value="MFS_OPA_SLC37"/>
    <property type="match status" value="1"/>
</dbReference>
<feature type="transmembrane region" description="Helical" evidence="5">
    <location>
        <begin position="155"/>
        <end position="179"/>
    </location>
</feature>
<dbReference type="InterPro" id="IPR051337">
    <property type="entry name" value="OPA_Antiporter"/>
</dbReference>
<dbReference type="SUPFAM" id="SSF103473">
    <property type="entry name" value="MFS general substrate transporter"/>
    <property type="match status" value="1"/>
</dbReference>
<accession>A0A2U1UDL1</accession>
<evidence type="ECO:0000259" key="6">
    <source>
        <dbReference type="PROSITE" id="PS50850"/>
    </source>
</evidence>
<feature type="transmembrane region" description="Helical" evidence="5">
    <location>
        <begin position="377"/>
        <end position="399"/>
    </location>
</feature>